<dbReference type="InterPro" id="IPR038120">
    <property type="entry name" value="Rpb1_funnel_sf"/>
</dbReference>
<name>A0A5E8CI75_9ZZZZ</name>
<dbReference type="Gene3D" id="3.30.1360.140">
    <property type="match status" value="1"/>
</dbReference>
<dbReference type="EMBL" id="CABVLZ010000003">
    <property type="protein sequence ID" value="VVU95058.1"/>
    <property type="molecule type" value="Genomic_DNA"/>
</dbReference>
<dbReference type="Pfam" id="PF04997">
    <property type="entry name" value="RNA_pol_Rpb1_1"/>
    <property type="match status" value="1"/>
</dbReference>
<dbReference type="GO" id="GO:0006351">
    <property type="term" value="P:DNA-templated transcription"/>
    <property type="evidence" value="ECO:0007669"/>
    <property type="project" value="InterPro"/>
</dbReference>
<evidence type="ECO:0000256" key="3">
    <source>
        <dbReference type="ARBA" id="ARBA00022478"/>
    </source>
</evidence>
<dbReference type="InterPro" id="IPR007080">
    <property type="entry name" value="RNA_pol_Rpb1_1"/>
</dbReference>
<reference evidence="8" key="1">
    <citation type="submission" date="2019-09" db="EMBL/GenBank/DDBJ databases">
        <authorList>
            <person name="Needham M D."/>
        </authorList>
    </citation>
    <scope>NUCLEOTIDE SEQUENCE</scope>
</reference>
<dbReference type="InterPro" id="IPR006592">
    <property type="entry name" value="RNA_pol_N"/>
</dbReference>
<keyword evidence="5" id="KW-0548">Nucleotidyltransferase</keyword>
<dbReference type="Pfam" id="PF04983">
    <property type="entry name" value="RNA_pol_Rpb1_3"/>
    <property type="match status" value="1"/>
</dbReference>
<keyword evidence="6" id="KW-0804">Transcription</keyword>
<dbReference type="Gene3D" id="1.10.274.100">
    <property type="entry name" value="RNA polymerase Rpb1, domain 3"/>
    <property type="match status" value="1"/>
</dbReference>
<dbReference type="GO" id="GO:0003899">
    <property type="term" value="F:DNA-directed RNA polymerase activity"/>
    <property type="evidence" value="ECO:0007669"/>
    <property type="project" value="UniProtKB-EC"/>
</dbReference>
<evidence type="ECO:0000256" key="2">
    <source>
        <dbReference type="ARBA" id="ARBA00012418"/>
    </source>
</evidence>
<dbReference type="EC" id="2.7.7.6" evidence="2"/>
<accession>A0A5E8CI75</accession>
<evidence type="ECO:0000256" key="1">
    <source>
        <dbReference type="ARBA" id="ARBA00006460"/>
    </source>
</evidence>
<dbReference type="InterPro" id="IPR007081">
    <property type="entry name" value="RNA_pol_Rpb1_5"/>
</dbReference>
<dbReference type="Pfam" id="PF00623">
    <property type="entry name" value="RNA_pol_Rpb1_2"/>
    <property type="match status" value="1"/>
</dbReference>
<sequence>MVFLDHIKYTLSCVCLKCSCLLVDKTEEELEAILKNKKGKHRFAEMRALCKNVSYCPRIDNNCGAPVPKIKQEIKKSTGTIKIIIETEVSTIMKDEVTGIITEGKKKIKDFLSPKQCYDILKNISDTDCRLLGFNPELNRPEDLIIKTFPIPPVIIRPTAKIDFLASSTLEDSMTLKISDILKANIRIRKQLDKESLTGEESKYNLDNHHLLQYHVATYFDNESVSLPKSEYKTGGKPSKSVSDRLKGKAGRVRSNLMGKRVDFSGRSVITSDPNIDIDEVGIPEKIARDLTFPEEVTPYNIDRLKKLVKNGRDIYPGANFVFRQSTLGTGGNTYIIDLKYRKRAVDLNYGDIVERHIVDGDMILFNRQPTLHKISMMGHKIKVIPNMSVNTFRVNVSVTEPYNADFDGDEMNLFVPQSIQTQMELELIANVKRQIISAKDSNPIIGCKQDALVGAYHLTLPETRLTGEEAMSVLMYTSADSYAKLDKDKEYTGDKVFSYIIPEGINSVKYNDEGKITFEIKDGEILKGKLDKSSLSYKKNSIIHYIWDKYGADKTRTFIDDTQRLILNYLMLAGQTVGFGDTLLSKDILDKIRNIISTKVLDIEYQITDMENDTNLLDPSIFEDSMTSELNTIGGNIGKMISDQLTPLNNFSLMAKSGSKGSDLNIGQIMGCLGQQIIDSKRVQKKVNNRTLPHYYQNDDTPQARGFVASSYVDGLKAQEQFFHTMGGREGLIDTAIKTAVTGYISRKLIKGMEDIHVEYDGTVRNANNTIIQYCYGDSGCNQSIQTEIKLLILAMNNQKIKDKFIFSKDELKKISKDSKLDSKKLESFNEEYYQKMLSFRNNMRKIQMLARRNYMILHDKYMLPMNIYRIIQDSIKMKSNDNLDPFYVVNEIEKFLNAKHTRLMALSEKELDDPESLKNRDEQTFKYLLRVTLYEYLAPKRCIMEYKIGKKIFDYIIEQLSIAFIKSMTEPGEMVGIIAAQSVGEPTTQMTLNTKHFAGVGTKGTGNMGVPRIKELLNYSKNIKTPKMSIFLQEEHLENKAMATAIASGLKYVNIQDLINKAQIFYNPGMASDTDEGKLLKEDKVENPFFVNNQKTELKTMPFVFRLVLDREKLLDKEVTLIDIKTKFIIYWQKNFSDLKNLKKQEKDLIAKISRCAILANYDSSPVPIVHIRFSMSSYNFEQLKEFFTTVINRITLKGIQNVDSVEISNERLMTFNEENGDVEVKKHNVIYTDGINMVDIRYIKGLDLNKTSTNDIYHIYHLFGIEAARAALLHEYNSAYESGGSSINHHHLAVLVDVMTHTGAITSIDRHGINRLDTDPLARASFEKTIEQLIVAGIFNETDYMRSVSSRIMAGRVIKGGTGLCDILLDSGMLQNSELYEDADDGIRTFTDLTENVFIKDILRRVGDSNLKVEDFFIPK</sequence>
<dbReference type="Gene3D" id="1.10.150.390">
    <property type="match status" value="1"/>
</dbReference>
<feature type="domain" description="RNA polymerase N-terminal" evidence="7">
    <location>
        <begin position="142"/>
        <end position="460"/>
    </location>
</feature>
<dbReference type="Pfam" id="PF04990">
    <property type="entry name" value="RNA_pol_Rpb1_7"/>
    <property type="match status" value="1"/>
</dbReference>
<dbReference type="FunFam" id="2.40.40.20:FF:000019">
    <property type="entry name" value="DNA-directed RNA polymerase II subunit RPB1"/>
    <property type="match status" value="1"/>
</dbReference>
<dbReference type="InterPro" id="IPR038593">
    <property type="entry name" value="RNA_pol_Rpb1_7_sf"/>
</dbReference>
<evidence type="ECO:0000313" key="8">
    <source>
        <dbReference type="EMBL" id="VVU95058.1"/>
    </source>
</evidence>
<dbReference type="InterPro" id="IPR007066">
    <property type="entry name" value="RNA_pol_Rpb1_3"/>
</dbReference>
<dbReference type="SUPFAM" id="SSF64484">
    <property type="entry name" value="beta and beta-prime subunits of DNA dependent RNA-polymerase"/>
    <property type="match status" value="1"/>
</dbReference>
<organism evidence="8">
    <name type="scientific">seawater metagenome</name>
    <dbReference type="NCBI Taxonomy" id="1561972"/>
    <lineage>
        <taxon>unclassified sequences</taxon>
        <taxon>metagenomes</taxon>
        <taxon>ecological metagenomes</taxon>
    </lineage>
</organism>
<dbReference type="Gene3D" id="6.20.50.80">
    <property type="match status" value="1"/>
</dbReference>
<dbReference type="PANTHER" id="PTHR19376:SF37">
    <property type="entry name" value="DNA-DIRECTED RNA POLYMERASE II SUBUNIT RPB1"/>
    <property type="match status" value="1"/>
</dbReference>
<proteinExistence type="inferred from homology"/>
<dbReference type="InterPro" id="IPR007083">
    <property type="entry name" value="RNA_pol_Rpb1_4"/>
</dbReference>
<dbReference type="GO" id="GO:0003677">
    <property type="term" value="F:DNA binding"/>
    <property type="evidence" value="ECO:0007669"/>
    <property type="project" value="InterPro"/>
</dbReference>
<protein>
    <recommendedName>
        <fullName evidence="2">DNA-directed RNA polymerase</fullName>
        <ecNumber evidence="2">2.7.7.6</ecNumber>
    </recommendedName>
</protein>
<dbReference type="InterPro" id="IPR007075">
    <property type="entry name" value="RNA_pol_Rpb1_6"/>
</dbReference>
<keyword evidence="4" id="KW-0808">Transferase</keyword>
<dbReference type="Gene3D" id="2.40.40.20">
    <property type="match status" value="1"/>
</dbReference>
<dbReference type="GO" id="GO:0005665">
    <property type="term" value="C:RNA polymerase II, core complex"/>
    <property type="evidence" value="ECO:0007669"/>
    <property type="project" value="TreeGrafter"/>
</dbReference>
<dbReference type="Pfam" id="PF04998">
    <property type="entry name" value="RNA_pol_Rpb1_5"/>
    <property type="match status" value="1"/>
</dbReference>
<dbReference type="InterPro" id="IPR042102">
    <property type="entry name" value="RNA_pol_Rpb1_3_sf"/>
</dbReference>
<evidence type="ECO:0000256" key="4">
    <source>
        <dbReference type="ARBA" id="ARBA00022679"/>
    </source>
</evidence>
<dbReference type="Pfam" id="PF05000">
    <property type="entry name" value="RNA_pol_Rpb1_4"/>
    <property type="match status" value="1"/>
</dbReference>
<dbReference type="InterPro" id="IPR045867">
    <property type="entry name" value="DNA-dir_RpoC_beta_prime"/>
</dbReference>
<gene>
    <name evidence="8" type="ORF">CPAV1605_783</name>
</gene>
<dbReference type="SMART" id="SM00663">
    <property type="entry name" value="RPOLA_N"/>
    <property type="match status" value="1"/>
</dbReference>
<dbReference type="Gene3D" id="1.10.132.30">
    <property type="match status" value="1"/>
</dbReference>
<dbReference type="PANTHER" id="PTHR19376">
    <property type="entry name" value="DNA-DIRECTED RNA POLYMERASE"/>
    <property type="match status" value="1"/>
</dbReference>
<evidence type="ECO:0000256" key="5">
    <source>
        <dbReference type="ARBA" id="ARBA00022695"/>
    </source>
</evidence>
<dbReference type="InterPro" id="IPR000722">
    <property type="entry name" value="RNA_pol_asu"/>
</dbReference>
<evidence type="ECO:0000256" key="6">
    <source>
        <dbReference type="ARBA" id="ARBA00023163"/>
    </source>
</evidence>
<evidence type="ECO:0000259" key="7">
    <source>
        <dbReference type="SMART" id="SM00663"/>
    </source>
</evidence>
<comment type="similarity">
    <text evidence="1">Belongs to the RNA polymerase beta' chain family.</text>
</comment>
<dbReference type="InterPro" id="IPR007073">
    <property type="entry name" value="RNA_pol_Rpb1_7"/>
</dbReference>
<dbReference type="Gene3D" id="3.30.1490.180">
    <property type="entry name" value="RNA polymerase ii"/>
    <property type="match status" value="1"/>
</dbReference>
<dbReference type="Gene3D" id="6.10.250.2940">
    <property type="match status" value="1"/>
</dbReference>
<keyword evidence="3" id="KW-0240">DNA-directed RNA polymerase</keyword>
<dbReference type="Pfam" id="PF04992">
    <property type="entry name" value="RNA_pol_Rpb1_6"/>
    <property type="match status" value="1"/>
</dbReference>